<evidence type="ECO:0000313" key="1">
    <source>
        <dbReference type="EMBL" id="KIE58001.1"/>
    </source>
</evidence>
<organism evidence="1 2">
    <name type="scientific">Methylacidiphilum kamchatkense Kam1</name>
    <dbReference type="NCBI Taxonomy" id="1202785"/>
    <lineage>
        <taxon>Bacteria</taxon>
        <taxon>Pseudomonadati</taxon>
        <taxon>Verrucomicrobiota</taxon>
        <taxon>Methylacidiphilae</taxon>
        <taxon>Methylacidiphilales</taxon>
        <taxon>Methylacidiphilaceae</taxon>
        <taxon>Methylacidiphilum (ex Ratnadevi et al. 2023)</taxon>
    </lineage>
</organism>
<comment type="caution">
    <text evidence="1">The sequence shown here is derived from an EMBL/GenBank/DDBJ whole genome shotgun (WGS) entry which is preliminary data.</text>
</comment>
<protein>
    <submittedName>
        <fullName evidence="1">Uncharacterized protein</fullName>
    </submittedName>
</protein>
<sequence>MVEAEGVEPSSSRELENCPTSLVVFQLTVVGPRNHEPIFLQREPFLIALNNRFQLFNAFRLIDTPFSTPPEKVEKDACYYVLSSKSQFFVGIYKLKQVFLRGQPT</sequence>
<reference evidence="1 2" key="1">
    <citation type="submission" date="2014-08" db="EMBL/GenBank/DDBJ databases">
        <title>Methylacidiphilum kamchatkense strain Kam1 draft genome sequence.</title>
        <authorList>
            <person name="Birkeland N.-K."/>
            <person name="Erikstad H.A."/>
        </authorList>
    </citation>
    <scope>NUCLEOTIDE SEQUENCE [LARGE SCALE GENOMIC DNA]</scope>
    <source>
        <strain evidence="1 2">Kam1</strain>
    </source>
</reference>
<name>A0ABR4ZV95_9BACT</name>
<accession>A0ABR4ZV95</accession>
<proteinExistence type="predicted"/>
<keyword evidence="2" id="KW-1185">Reference proteome</keyword>
<evidence type="ECO:0000313" key="2">
    <source>
        <dbReference type="Proteomes" id="UP000031594"/>
    </source>
</evidence>
<dbReference type="Proteomes" id="UP000031594">
    <property type="component" value="Unassembled WGS sequence"/>
</dbReference>
<gene>
    <name evidence="1" type="ORF">A946_10165</name>
</gene>
<dbReference type="EMBL" id="JQNX01000008">
    <property type="protein sequence ID" value="KIE58001.1"/>
    <property type="molecule type" value="Genomic_DNA"/>
</dbReference>